<keyword evidence="3" id="KW-1185">Reference proteome</keyword>
<dbReference type="Proteomes" id="UP001597474">
    <property type="component" value="Unassembled WGS sequence"/>
</dbReference>
<feature type="signal peptide" evidence="1">
    <location>
        <begin position="1"/>
        <end position="19"/>
    </location>
</feature>
<dbReference type="RefSeq" id="WP_386373944.1">
    <property type="nucleotide sequence ID" value="NZ_JBHUMP010000007.1"/>
</dbReference>
<evidence type="ECO:0000313" key="2">
    <source>
        <dbReference type="EMBL" id="MFD2739898.1"/>
    </source>
</evidence>
<dbReference type="Gene3D" id="2.60.120.380">
    <property type="match status" value="1"/>
</dbReference>
<dbReference type="EMBL" id="JBHUMP010000007">
    <property type="protein sequence ID" value="MFD2739898.1"/>
    <property type="molecule type" value="Genomic_DNA"/>
</dbReference>
<accession>A0ABW5U3F4</accession>
<keyword evidence="1" id="KW-0732">Signal</keyword>
<proteinExistence type="predicted"/>
<name>A0ABW5U3F4_9RHOB</name>
<feature type="chain" id="PRO_5045380057" evidence="1">
    <location>
        <begin position="20"/>
        <end position="114"/>
    </location>
</feature>
<evidence type="ECO:0000313" key="3">
    <source>
        <dbReference type="Proteomes" id="UP001597474"/>
    </source>
</evidence>
<evidence type="ECO:0000256" key="1">
    <source>
        <dbReference type="SAM" id="SignalP"/>
    </source>
</evidence>
<comment type="caution">
    <text evidence="2">The sequence shown here is derived from an EMBL/GenBank/DDBJ whole genome shotgun (WGS) entry which is preliminary data.</text>
</comment>
<gene>
    <name evidence="2" type="ORF">ACFSUD_09985</name>
</gene>
<sequence>MIRFLAAILLTFWAQGAAAQYCTEIRFAHGASSGEVSGQVADGMPVCYVFGAGSGQTARLQLFGSDNTCFTLPNVVDCQADFSFHTRNQMYEVGIFQLLRTTGFEYYTLRLTIY</sequence>
<organism evidence="2 3">
    <name type="scientific">Sulfitobacter aestuarii</name>
    <dbReference type="NCBI Taxonomy" id="2161676"/>
    <lineage>
        <taxon>Bacteria</taxon>
        <taxon>Pseudomonadati</taxon>
        <taxon>Pseudomonadota</taxon>
        <taxon>Alphaproteobacteria</taxon>
        <taxon>Rhodobacterales</taxon>
        <taxon>Roseobacteraceae</taxon>
        <taxon>Sulfitobacter</taxon>
    </lineage>
</organism>
<protein>
    <submittedName>
        <fullName evidence="2">Uncharacterized protein</fullName>
    </submittedName>
</protein>
<reference evidence="3" key="1">
    <citation type="journal article" date="2019" name="Int. J. Syst. Evol. Microbiol.">
        <title>The Global Catalogue of Microorganisms (GCM) 10K type strain sequencing project: providing services to taxonomists for standard genome sequencing and annotation.</title>
        <authorList>
            <consortium name="The Broad Institute Genomics Platform"/>
            <consortium name="The Broad Institute Genome Sequencing Center for Infectious Disease"/>
            <person name="Wu L."/>
            <person name="Ma J."/>
        </authorList>
    </citation>
    <scope>NUCLEOTIDE SEQUENCE [LARGE SCALE GENOMIC DNA]</scope>
    <source>
        <strain evidence="3">TISTR 2562</strain>
    </source>
</reference>